<feature type="region of interest" description="Disordered" evidence="1">
    <location>
        <begin position="155"/>
        <end position="190"/>
    </location>
</feature>
<gene>
    <name evidence="2" type="ORF">TTAC_LOCUS10407</name>
</gene>
<evidence type="ECO:0000256" key="1">
    <source>
        <dbReference type="SAM" id="MobiDB-lite"/>
    </source>
</evidence>
<proteinExistence type="predicted"/>
<feature type="compositionally biased region" description="Polar residues" evidence="1">
    <location>
        <begin position="226"/>
        <end position="239"/>
    </location>
</feature>
<reference evidence="2 3" key="2">
    <citation type="submission" date="2018-11" db="EMBL/GenBank/DDBJ databases">
        <authorList>
            <consortium name="Pathogen Informatics"/>
        </authorList>
    </citation>
    <scope>NUCLEOTIDE SEQUENCE [LARGE SCALE GENOMIC DNA]</scope>
</reference>
<evidence type="ECO:0000313" key="2">
    <source>
        <dbReference type="EMBL" id="VDM35387.1"/>
    </source>
</evidence>
<accession>A0A0R3XA46</accession>
<evidence type="ECO:0000313" key="3">
    <source>
        <dbReference type="Proteomes" id="UP000274429"/>
    </source>
</evidence>
<dbReference type="AlphaFoldDB" id="A0A0R3XA46"/>
<dbReference type="Proteomes" id="UP000274429">
    <property type="component" value="Unassembled WGS sequence"/>
</dbReference>
<name>A0A0R3XA46_HYDTA</name>
<reference evidence="4" key="1">
    <citation type="submission" date="2017-02" db="UniProtKB">
        <authorList>
            <consortium name="WormBaseParasite"/>
        </authorList>
    </citation>
    <scope>IDENTIFICATION</scope>
</reference>
<dbReference type="EMBL" id="UYWX01021663">
    <property type="protein sequence ID" value="VDM35387.1"/>
    <property type="molecule type" value="Genomic_DNA"/>
</dbReference>
<keyword evidence="3" id="KW-1185">Reference proteome</keyword>
<dbReference type="WBParaSite" id="TTAC_0001042301-mRNA-1">
    <property type="protein sequence ID" value="TTAC_0001042301-mRNA-1"/>
    <property type="gene ID" value="TTAC_0001042301"/>
</dbReference>
<protein>
    <submittedName>
        <fullName evidence="2 4">Uncharacterized protein</fullName>
    </submittedName>
</protein>
<organism evidence="4">
    <name type="scientific">Hydatigena taeniaeformis</name>
    <name type="common">Feline tapeworm</name>
    <name type="synonym">Taenia taeniaeformis</name>
    <dbReference type="NCBI Taxonomy" id="6205"/>
    <lineage>
        <taxon>Eukaryota</taxon>
        <taxon>Metazoa</taxon>
        <taxon>Spiralia</taxon>
        <taxon>Lophotrochozoa</taxon>
        <taxon>Platyhelminthes</taxon>
        <taxon>Cestoda</taxon>
        <taxon>Eucestoda</taxon>
        <taxon>Cyclophyllidea</taxon>
        <taxon>Taeniidae</taxon>
        <taxon>Hydatigera</taxon>
    </lineage>
</organism>
<evidence type="ECO:0000313" key="4">
    <source>
        <dbReference type="WBParaSite" id="TTAC_0001042301-mRNA-1"/>
    </source>
</evidence>
<feature type="compositionally biased region" description="Basic and acidic residues" evidence="1">
    <location>
        <begin position="163"/>
        <end position="173"/>
    </location>
</feature>
<sequence>MKEQAKGRVFVPIHYIRFYRHYSFFSLTHCDSPRTVIAQAVRRLKVPPHPRSSLTLRATETIADCIVTDAWKCVGEGELADRLPFLLEFNALARLFTRCLRSSSTPIFTAFPADHGTVDESRPTNQILARVQQVGWCCPDISSLAFTSAEASAQRQQRQHHLQQVEESRERRVPITSSPLKMGSLHPPSALKGRITTNGTVTMPFFGTSPEPEDLTDNSWFRGPPSNHNGSRSSLSTQKCNPRSTVRIQCDSGIEAGNHCSNDVQESSLDDGRIESLPDCEFCIC</sequence>
<feature type="region of interest" description="Disordered" evidence="1">
    <location>
        <begin position="209"/>
        <end position="239"/>
    </location>
</feature>